<reference evidence="4" key="1">
    <citation type="submission" date="2010-02" db="EMBL/GenBank/DDBJ databases">
        <title>Complete sequence of Desulfurivibrio alkaliphilus AHT2.</title>
        <authorList>
            <consortium name="US DOE Joint Genome Institute"/>
            <person name="Pitluck S."/>
            <person name="Chertkov O."/>
            <person name="Detter J.C."/>
            <person name="Han C."/>
            <person name="Tapia R."/>
            <person name="Larimer F."/>
            <person name="Land M."/>
            <person name="Hauser L."/>
            <person name="Kyrpides N."/>
            <person name="Mikhailova N."/>
            <person name="Sorokin D.Y."/>
            <person name="Muyzer G."/>
            <person name="Woyke T."/>
        </authorList>
    </citation>
    <scope>NUCLEOTIDE SEQUENCE [LARGE SCALE GENOMIC DNA]</scope>
    <source>
        <strain evidence="4">DSM 19089 / UNIQEM U267 / AHT2</strain>
    </source>
</reference>
<dbReference type="AlphaFoldDB" id="D6YZS9"/>
<evidence type="ECO:0000313" key="3">
    <source>
        <dbReference type="EMBL" id="ADH85086.1"/>
    </source>
</evidence>
<dbReference type="RefSeq" id="WP_013162617.1">
    <property type="nucleotide sequence ID" value="NC_014216.1"/>
</dbReference>
<organism evidence="3 4">
    <name type="scientific">Desulfurivibrio alkaliphilus (strain DSM 19089 / UNIQEM U267 / AHT2)</name>
    <dbReference type="NCBI Taxonomy" id="589865"/>
    <lineage>
        <taxon>Bacteria</taxon>
        <taxon>Pseudomonadati</taxon>
        <taxon>Thermodesulfobacteriota</taxon>
        <taxon>Desulfobulbia</taxon>
        <taxon>Desulfobulbales</taxon>
        <taxon>Desulfobulbaceae</taxon>
        <taxon>Desulfurivibrio</taxon>
    </lineage>
</organism>
<dbReference type="OrthoDB" id="9783412at2"/>
<evidence type="ECO:0000259" key="1">
    <source>
        <dbReference type="Pfam" id="PF13173"/>
    </source>
</evidence>
<dbReference type="eggNOG" id="COG1373">
    <property type="taxonomic scope" value="Bacteria"/>
</dbReference>
<dbReference type="STRING" id="589865.DaAHT2_0380"/>
<keyword evidence="4" id="KW-1185">Reference proteome</keyword>
<protein>
    <submittedName>
        <fullName evidence="3">Conserved hypothetical ATPase</fullName>
    </submittedName>
</protein>
<feature type="domain" description="DUF4143" evidence="2">
    <location>
        <begin position="171"/>
        <end position="325"/>
    </location>
</feature>
<evidence type="ECO:0000259" key="2">
    <source>
        <dbReference type="Pfam" id="PF13635"/>
    </source>
</evidence>
<dbReference type="EMBL" id="CP001940">
    <property type="protein sequence ID" value="ADH85086.1"/>
    <property type="molecule type" value="Genomic_DNA"/>
</dbReference>
<feature type="domain" description="AAA" evidence="1">
    <location>
        <begin position="15"/>
        <end position="132"/>
    </location>
</feature>
<dbReference type="PANTHER" id="PTHR43566:SF2">
    <property type="entry name" value="DUF4143 DOMAIN-CONTAINING PROTEIN"/>
    <property type="match status" value="1"/>
</dbReference>
<dbReference type="InterPro" id="IPR025420">
    <property type="entry name" value="DUF4143"/>
</dbReference>
<dbReference type="InterPro" id="IPR027417">
    <property type="entry name" value="P-loop_NTPase"/>
</dbReference>
<dbReference type="Pfam" id="PF13635">
    <property type="entry name" value="DUF4143"/>
    <property type="match status" value="1"/>
</dbReference>
<proteinExistence type="predicted"/>
<accession>D6YZS9</accession>
<dbReference type="KEGG" id="dak:DaAHT2_0380"/>
<dbReference type="HOGENOM" id="CLU_041527_3_1_7"/>
<name>D6YZS9_DESAT</name>
<sequence>MEIIRRFFQSPNGSFFLFGPRGTGKSTWLQTILPGAIRVDLLDPETQRLYQARPERLRELVAGRPKAREVVIDEVQKVPTLLDVVHQLVESDRRLRFVLTGSSARKLRRGGYNLLAGRLVEAGMHPFMAAELEDSFNLSKALEIGLVPLVWSSPDSAATLRAYASLYLREEVQAEALVRDIGAFSRFLEAISFSHGNQLNLAEVARECQVGRKTAEGYLVILEDLLLAFRVPVFTRRAKRHLVAHSKFYYFDAGVFRSLRPTGPLDRPSEIAGPALEGLVAQHLRAWIAYRQSDARLYYWRTKSGNEVDFVLYGQDVFTAIEVKHAAHVHGKDLRGLQAFREDYPEASVLLLHLGQERLEIKGIPCLPCEEFLKGMHPDRPLLV</sequence>
<dbReference type="SUPFAM" id="SSF52540">
    <property type="entry name" value="P-loop containing nucleoside triphosphate hydrolases"/>
    <property type="match status" value="1"/>
</dbReference>
<dbReference type="Pfam" id="PF13173">
    <property type="entry name" value="AAA_14"/>
    <property type="match status" value="1"/>
</dbReference>
<dbReference type="InParanoid" id="D6YZS9"/>
<evidence type="ECO:0000313" key="4">
    <source>
        <dbReference type="Proteomes" id="UP000001508"/>
    </source>
</evidence>
<dbReference type="InterPro" id="IPR041682">
    <property type="entry name" value="AAA_14"/>
</dbReference>
<gene>
    <name evidence="3" type="ordered locus">DaAHT2_0380</name>
</gene>
<dbReference type="PANTHER" id="PTHR43566">
    <property type="entry name" value="CONSERVED PROTEIN"/>
    <property type="match status" value="1"/>
</dbReference>
<dbReference type="Proteomes" id="UP000001508">
    <property type="component" value="Chromosome"/>
</dbReference>